<evidence type="ECO:0000256" key="6">
    <source>
        <dbReference type="ARBA" id="ARBA00022777"/>
    </source>
</evidence>
<dbReference type="InterPro" id="IPR050890">
    <property type="entry name" value="PTS_EIIA_component"/>
</dbReference>
<gene>
    <name evidence="8" type="ORF">PM738_16930</name>
</gene>
<dbReference type="EMBL" id="JAQLKE010000041">
    <property type="protein sequence ID" value="MDB7085495.1"/>
    <property type="molecule type" value="Genomic_DNA"/>
</dbReference>
<dbReference type="Proteomes" id="UP001211987">
    <property type="component" value="Unassembled WGS sequence"/>
</dbReference>
<feature type="domain" description="PTS EIIA type-1" evidence="7">
    <location>
        <begin position="35"/>
        <end position="139"/>
    </location>
</feature>
<organism evidence="8 9">
    <name type="scientific">Thomasclavelia ramosa</name>
    <dbReference type="NCBI Taxonomy" id="1547"/>
    <lineage>
        <taxon>Bacteria</taxon>
        <taxon>Bacillati</taxon>
        <taxon>Bacillota</taxon>
        <taxon>Erysipelotrichia</taxon>
        <taxon>Erysipelotrichales</taxon>
        <taxon>Coprobacillaceae</taxon>
        <taxon>Thomasclavelia</taxon>
    </lineage>
</organism>
<proteinExistence type="predicted"/>
<keyword evidence="2" id="KW-0813">Transport</keyword>
<protein>
    <submittedName>
        <fullName evidence="8">PTS glucose transporter subunit IIA</fullName>
    </submittedName>
</protein>
<name>A0AB35IQL6_9FIRM</name>
<sequence length="163" mass="18160">MGLFSSFKKKEIQYNDTDIIALANADIIPTEEINDPVFSKELLGQTIAFNLQDETIVAPCNGVLEVMYPTGHAFGIRRPDGLGVLVHVGINTVNLNGKGFKLYAKQGETVKAGQKLIKVSAEWIRDEGYDLSTMLIITEPLNKDERIQFIDKKHVTRGEIINK</sequence>
<keyword evidence="6" id="KW-0418">Kinase</keyword>
<dbReference type="RefSeq" id="WP_117562799.1">
    <property type="nucleotide sequence ID" value="NZ_JAQLKE010000041.1"/>
</dbReference>
<dbReference type="SUPFAM" id="SSF51261">
    <property type="entry name" value="Duplicated hybrid motif"/>
    <property type="match status" value="1"/>
</dbReference>
<dbReference type="NCBIfam" id="TIGR00830">
    <property type="entry name" value="PTBA"/>
    <property type="match status" value="1"/>
</dbReference>
<dbReference type="Pfam" id="PF00358">
    <property type="entry name" value="PTS_EIIA_1"/>
    <property type="match status" value="1"/>
</dbReference>
<dbReference type="Gene3D" id="2.70.70.10">
    <property type="entry name" value="Glucose Permease (Domain IIA)"/>
    <property type="match status" value="1"/>
</dbReference>
<comment type="caution">
    <text evidence="8">The sequence shown here is derived from an EMBL/GenBank/DDBJ whole genome shotgun (WGS) entry which is preliminary data.</text>
</comment>
<evidence type="ECO:0000313" key="9">
    <source>
        <dbReference type="Proteomes" id="UP001211987"/>
    </source>
</evidence>
<dbReference type="AlphaFoldDB" id="A0AB35IQL6"/>
<dbReference type="InterPro" id="IPR001127">
    <property type="entry name" value="PTS_EIIA_1_perm"/>
</dbReference>
<dbReference type="InterPro" id="IPR011055">
    <property type="entry name" value="Dup_hybrid_motif"/>
</dbReference>
<evidence type="ECO:0000259" key="7">
    <source>
        <dbReference type="PROSITE" id="PS51093"/>
    </source>
</evidence>
<evidence type="ECO:0000256" key="1">
    <source>
        <dbReference type="ARBA" id="ARBA00004496"/>
    </source>
</evidence>
<dbReference type="GO" id="GO:0009401">
    <property type="term" value="P:phosphoenolpyruvate-dependent sugar phosphotransferase system"/>
    <property type="evidence" value="ECO:0007669"/>
    <property type="project" value="UniProtKB-KW"/>
</dbReference>
<dbReference type="PANTHER" id="PTHR45008:SF1">
    <property type="entry name" value="PTS SYSTEM GLUCOSE-SPECIFIC EIIA COMPONENT"/>
    <property type="match status" value="1"/>
</dbReference>
<evidence type="ECO:0000256" key="5">
    <source>
        <dbReference type="ARBA" id="ARBA00022683"/>
    </source>
</evidence>
<dbReference type="GO" id="GO:0005737">
    <property type="term" value="C:cytoplasm"/>
    <property type="evidence" value="ECO:0007669"/>
    <property type="project" value="UniProtKB-SubCell"/>
</dbReference>
<reference evidence="8" key="1">
    <citation type="submission" date="2023-01" db="EMBL/GenBank/DDBJ databases">
        <title>Human gut microbiome strain richness.</title>
        <authorList>
            <person name="Chen-Liaw A."/>
        </authorList>
    </citation>
    <scope>NUCLEOTIDE SEQUENCE</scope>
    <source>
        <strain evidence="8">1001217st2_G6_1001217B_191108</strain>
    </source>
</reference>
<keyword evidence="5" id="KW-0598">Phosphotransferase system</keyword>
<dbReference type="PROSITE" id="PS00371">
    <property type="entry name" value="PTS_EIIA_TYPE_1_HIS"/>
    <property type="match status" value="1"/>
</dbReference>
<dbReference type="PROSITE" id="PS51093">
    <property type="entry name" value="PTS_EIIA_TYPE_1"/>
    <property type="match status" value="1"/>
</dbReference>
<accession>A0AB35IQL6</accession>
<evidence type="ECO:0000256" key="3">
    <source>
        <dbReference type="ARBA" id="ARBA00022597"/>
    </source>
</evidence>
<keyword evidence="3 8" id="KW-0762">Sugar transport</keyword>
<comment type="subcellular location">
    <subcellularLocation>
        <location evidence="1">Cytoplasm</location>
    </subcellularLocation>
</comment>
<keyword evidence="4" id="KW-0808">Transferase</keyword>
<evidence type="ECO:0000256" key="4">
    <source>
        <dbReference type="ARBA" id="ARBA00022679"/>
    </source>
</evidence>
<evidence type="ECO:0000256" key="2">
    <source>
        <dbReference type="ARBA" id="ARBA00022448"/>
    </source>
</evidence>
<dbReference type="GO" id="GO:0016301">
    <property type="term" value="F:kinase activity"/>
    <property type="evidence" value="ECO:0007669"/>
    <property type="project" value="UniProtKB-KW"/>
</dbReference>
<evidence type="ECO:0000313" key="8">
    <source>
        <dbReference type="EMBL" id="MDB7085495.1"/>
    </source>
</evidence>
<dbReference type="PANTHER" id="PTHR45008">
    <property type="entry name" value="PTS SYSTEM GLUCOSE-SPECIFIC EIIA COMPONENT"/>
    <property type="match status" value="1"/>
</dbReference>